<protein>
    <recommendedName>
        <fullName evidence="2">PiggyBac transposable element-derived protein domain-containing protein</fullName>
    </recommendedName>
</protein>
<dbReference type="PANTHER" id="PTHR46599">
    <property type="entry name" value="PIGGYBAC TRANSPOSABLE ELEMENT-DERIVED PROTEIN 4"/>
    <property type="match status" value="1"/>
</dbReference>
<feature type="region of interest" description="Disordered" evidence="1">
    <location>
        <begin position="101"/>
        <end position="132"/>
    </location>
</feature>
<comment type="caution">
    <text evidence="3">The sequence shown here is derived from an EMBL/GenBank/DDBJ whole genome shotgun (WGS) entry which is preliminary data.</text>
</comment>
<dbReference type="OrthoDB" id="124317at2759"/>
<gene>
    <name evidence="3" type="ORF">F441_09397</name>
</gene>
<evidence type="ECO:0000259" key="2">
    <source>
        <dbReference type="Pfam" id="PF13843"/>
    </source>
</evidence>
<dbReference type="AlphaFoldDB" id="W2WZK1"/>
<reference evidence="3 4" key="1">
    <citation type="submission" date="2013-11" db="EMBL/GenBank/DDBJ databases">
        <title>The Genome Sequence of Phytophthora parasitica CJ01A1.</title>
        <authorList>
            <consortium name="The Broad Institute Genomics Platform"/>
            <person name="Russ C."/>
            <person name="Tyler B."/>
            <person name="Panabieres F."/>
            <person name="Shan W."/>
            <person name="Tripathy S."/>
            <person name="Grunwald N."/>
            <person name="Machado M."/>
            <person name="Johnson C.S."/>
            <person name="Walker B."/>
            <person name="Young S.K."/>
            <person name="Zeng Q."/>
            <person name="Gargeya S."/>
            <person name="Fitzgerald M."/>
            <person name="Haas B."/>
            <person name="Abouelleil A."/>
            <person name="Allen A.W."/>
            <person name="Alvarado L."/>
            <person name="Arachchi H.M."/>
            <person name="Berlin A.M."/>
            <person name="Chapman S.B."/>
            <person name="Gainer-Dewar J."/>
            <person name="Goldberg J."/>
            <person name="Griggs A."/>
            <person name="Gujja S."/>
            <person name="Hansen M."/>
            <person name="Howarth C."/>
            <person name="Imamovic A."/>
            <person name="Ireland A."/>
            <person name="Larimer J."/>
            <person name="McCowan C."/>
            <person name="Murphy C."/>
            <person name="Pearson M."/>
            <person name="Poon T.W."/>
            <person name="Priest M."/>
            <person name="Roberts A."/>
            <person name="Saif S."/>
            <person name="Shea T."/>
            <person name="Sisk P."/>
            <person name="Sykes S."/>
            <person name="Wortman J."/>
            <person name="Nusbaum C."/>
            <person name="Birren B."/>
        </authorList>
    </citation>
    <scope>NUCLEOTIDE SEQUENCE [LARGE SCALE GENOMIC DNA]</scope>
    <source>
        <strain evidence="3 4">CJ01A1</strain>
    </source>
</reference>
<dbReference type="PANTHER" id="PTHR46599:SF3">
    <property type="entry name" value="PIGGYBAC TRANSPOSABLE ELEMENT-DERIVED PROTEIN 4"/>
    <property type="match status" value="1"/>
</dbReference>
<dbReference type="EMBL" id="ANIX01001902">
    <property type="protein sequence ID" value="ETP15956.1"/>
    <property type="molecule type" value="Genomic_DNA"/>
</dbReference>
<feature type="compositionally biased region" description="Basic and acidic residues" evidence="1">
    <location>
        <begin position="184"/>
        <end position="205"/>
    </location>
</feature>
<evidence type="ECO:0000256" key="1">
    <source>
        <dbReference type="SAM" id="MobiDB-lite"/>
    </source>
</evidence>
<feature type="region of interest" description="Disordered" evidence="1">
    <location>
        <begin position="184"/>
        <end position="255"/>
    </location>
</feature>
<dbReference type="Proteomes" id="UP000018958">
    <property type="component" value="Unassembled WGS sequence"/>
</dbReference>
<dbReference type="InterPro" id="IPR029526">
    <property type="entry name" value="PGBD"/>
</dbReference>
<evidence type="ECO:0000313" key="4">
    <source>
        <dbReference type="Proteomes" id="UP000018958"/>
    </source>
</evidence>
<accession>W2WZK1</accession>
<organism evidence="3 4">
    <name type="scientific">Phytophthora nicotianae CJ01A1</name>
    <dbReference type="NCBI Taxonomy" id="1317063"/>
    <lineage>
        <taxon>Eukaryota</taxon>
        <taxon>Sar</taxon>
        <taxon>Stramenopiles</taxon>
        <taxon>Oomycota</taxon>
        <taxon>Peronosporomycetes</taxon>
        <taxon>Peronosporales</taxon>
        <taxon>Peronosporaceae</taxon>
        <taxon>Phytophthora</taxon>
    </lineage>
</organism>
<evidence type="ECO:0000313" key="3">
    <source>
        <dbReference type="EMBL" id="ETP15956.1"/>
    </source>
</evidence>
<dbReference type="Pfam" id="PF13843">
    <property type="entry name" value="DDE_Tnp_1_7"/>
    <property type="match status" value="1"/>
</dbReference>
<sequence>MAARRETRSEGEAFRARLVNRSVAERQRLVKEHQEYLAVERVEDADFREDPQARCNPRPRLTQKLRRQLDLLELFVLFGAPPPPIGKTAAYIASLKQSDAEREAQAKRKPGSDKKKMSKKQQAELLRQEKKDKEARAIARAEAAALLRSAAKEKERARVAREEKEGAEARKQALADLKHKRAEIAVKEGSGDPLKKQKTSPHMDDVCGPDSDDNSGNTTDIGELVPGSPTSVRDTPDNSSQRTCETQQVNEPPGSCFVYADADVTEATEDVERGGGMNSDVEGDADLEAWYTESEIGLERQFFRTRLLVPTSRTRTRMKRRIRMKVMEVWMALHFWLARKTEPRERLEAASAKLPRNWKATVDSWATLTGEEMSVLAQDENALKKMRVDGWNFGALVADLSMYDIQHGFFSLMLYILLDESTHPVQADPYPGLSKETYGPTEAVLEKADSPLQLFFFFLPPTLWLRVASESNRYYYQHLNARVDRIYAKRVERDAEVSRDDALLQETKRHKKIRAEEIVHCIGLLLARMLCPYKRRFADHWAMTSVGAIPKGTFGNFMSKARFGRVMQNLHFTDNTDPRSETDRAWKVRSVVDTL</sequence>
<feature type="domain" description="PiggyBac transposable element-derived protein" evidence="2">
    <location>
        <begin position="450"/>
        <end position="594"/>
    </location>
</feature>
<feature type="compositionally biased region" description="Polar residues" evidence="1">
    <location>
        <begin position="228"/>
        <end position="250"/>
    </location>
</feature>
<name>W2WZK1_PHYNI</name>
<proteinExistence type="predicted"/>
<feature type="compositionally biased region" description="Basic and acidic residues" evidence="1">
    <location>
        <begin position="101"/>
        <end position="115"/>
    </location>
</feature>